<evidence type="ECO:0000313" key="1">
    <source>
        <dbReference type="EMBL" id="GAH07965.1"/>
    </source>
</evidence>
<comment type="caution">
    <text evidence="1">The sequence shown here is derived from an EMBL/GenBank/DDBJ whole genome shotgun (WGS) entry which is preliminary data.</text>
</comment>
<dbReference type="AlphaFoldDB" id="X1DI79"/>
<name>X1DI79_9ZZZZ</name>
<reference evidence="1" key="1">
    <citation type="journal article" date="2014" name="Front. Microbiol.">
        <title>High frequency of phylogenetically diverse reductive dehalogenase-homologous genes in deep subseafloor sedimentary metagenomes.</title>
        <authorList>
            <person name="Kawai M."/>
            <person name="Futagami T."/>
            <person name="Toyoda A."/>
            <person name="Takaki Y."/>
            <person name="Nishi S."/>
            <person name="Hori S."/>
            <person name="Arai W."/>
            <person name="Tsubouchi T."/>
            <person name="Morono Y."/>
            <person name="Uchiyama I."/>
            <person name="Ito T."/>
            <person name="Fujiyama A."/>
            <person name="Inagaki F."/>
            <person name="Takami H."/>
        </authorList>
    </citation>
    <scope>NUCLEOTIDE SEQUENCE</scope>
    <source>
        <strain evidence="1">Expedition CK06-06</strain>
    </source>
</reference>
<organism evidence="1">
    <name type="scientific">marine sediment metagenome</name>
    <dbReference type="NCBI Taxonomy" id="412755"/>
    <lineage>
        <taxon>unclassified sequences</taxon>
        <taxon>metagenomes</taxon>
        <taxon>ecological metagenomes</taxon>
    </lineage>
</organism>
<protein>
    <submittedName>
        <fullName evidence="1">Uncharacterized protein</fullName>
    </submittedName>
</protein>
<sequence>AVLDATKEVSESVGFDFSKVDQKSRGFLNIS</sequence>
<proteinExistence type="predicted"/>
<feature type="non-terminal residue" evidence="1">
    <location>
        <position position="1"/>
    </location>
</feature>
<gene>
    <name evidence="1" type="ORF">S01H4_59381</name>
</gene>
<dbReference type="EMBL" id="BART01034813">
    <property type="protein sequence ID" value="GAH07965.1"/>
    <property type="molecule type" value="Genomic_DNA"/>
</dbReference>
<accession>X1DI79</accession>